<keyword evidence="1" id="KW-0813">Transport</keyword>
<sequence>MDNGWPNMWCHVSGEEVLVALICIVDGSERELGHQHRLHAQEHQVQALWGLIQLDDMRLARNIKYRPPGTEINLLNDINFTLPEKRYQFVLFAQHLYFLWHGDINNQRPFTVPYSGFAVTKSLRTLPWQQIQKLFLSGFLSPLSISSYALTIPACYSFGLIFGRSGSGKTTLLQLIAGLTKPTSGSIYIQRYSDDDSPTQPPVLLSPERVGIVFQFPESNNQSHGHNDKKLLLVESGIPVVVVSS</sequence>
<evidence type="ECO:0000256" key="2">
    <source>
        <dbReference type="ARBA" id="ARBA00022741"/>
    </source>
</evidence>
<dbReference type="GO" id="GO:0009941">
    <property type="term" value="C:chloroplast envelope"/>
    <property type="evidence" value="ECO:0007669"/>
    <property type="project" value="TreeGrafter"/>
</dbReference>
<keyword evidence="3" id="KW-0067">ATP-binding</keyword>
<reference evidence="5 6" key="1">
    <citation type="submission" date="2019-05" db="EMBL/GenBank/DDBJ databases">
        <title>Mikania micrantha, genome provides insights into the molecular mechanism of rapid growth.</title>
        <authorList>
            <person name="Liu B."/>
        </authorList>
    </citation>
    <scope>NUCLEOTIDE SEQUENCE [LARGE SCALE GENOMIC DNA]</scope>
    <source>
        <strain evidence="5">NLD-2019</strain>
        <tissue evidence="5">Leaf</tissue>
    </source>
</reference>
<dbReference type="SUPFAM" id="SSF52540">
    <property type="entry name" value="P-loop containing nucleoside triphosphate hydrolases"/>
    <property type="match status" value="1"/>
</dbReference>
<dbReference type="EMBL" id="SZYD01000015">
    <property type="protein sequence ID" value="KAD3642350.1"/>
    <property type="molecule type" value="Genomic_DNA"/>
</dbReference>
<comment type="caution">
    <text evidence="5">The sequence shown here is derived from an EMBL/GenBank/DDBJ whole genome shotgun (WGS) entry which is preliminary data.</text>
</comment>
<evidence type="ECO:0000313" key="6">
    <source>
        <dbReference type="Proteomes" id="UP000326396"/>
    </source>
</evidence>
<evidence type="ECO:0000256" key="3">
    <source>
        <dbReference type="ARBA" id="ARBA00022840"/>
    </source>
</evidence>
<dbReference type="Gene3D" id="3.40.50.300">
    <property type="entry name" value="P-loop containing nucleotide triphosphate hydrolases"/>
    <property type="match status" value="1"/>
</dbReference>
<gene>
    <name evidence="5" type="ORF">E3N88_31574</name>
</gene>
<feature type="domain" description="ABC transporter" evidence="4">
    <location>
        <begin position="161"/>
        <end position="223"/>
    </location>
</feature>
<organism evidence="5 6">
    <name type="scientific">Mikania micrantha</name>
    <name type="common">bitter vine</name>
    <dbReference type="NCBI Taxonomy" id="192012"/>
    <lineage>
        <taxon>Eukaryota</taxon>
        <taxon>Viridiplantae</taxon>
        <taxon>Streptophyta</taxon>
        <taxon>Embryophyta</taxon>
        <taxon>Tracheophyta</taxon>
        <taxon>Spermatophyta</taxon>
        <taxon>Magnoliopsida</taxon>
        <taxon>eudicotyledons</taxon>
        <taxon>Gunneridae</taxon>
        <taxon>Pentapetalae</taxon>
        <taxon>asterids</taxon>
        <taxon>campanulids</taxon>
        <taxon>Asterales</taxon>
        <taxon>Asteraceae</taxon>
        <taxon>Asteroideae</taxon>
        <taxon>Heliantheae alliance</taxon>
        <taxon>Eupatorieae</taxon>
        <taxon>Mikania</taxon>
    </lineage>
</organism>
<keyword evidence="6" id="KW-1185">Reference proteome</keyword>
<dbReference type="InterPro" id="IPR027417">
    <property type="entry name" value="P-loop_NTPase"/>
</dbReference>
<name>A0A5N6MQ03_9ASTR</name>
<evidence type="ECO:0000313" key="5">
    <source>
        <dbReference type="EMBL" id="KAD3642350.1"/>
    </source>
</evidence>
<dbReference type="GO" id="GO:0042626">
    <property type="term" value="F:ATPase-coupled transmembrane transporter activity"/>
    <property type="evidence" value="ECO:0007669"/>
    <property type="project" value="TreeGrafter"/>
</dbReference>
<dbReference type="InterPro" id="IPR003439">
    <property type="entry name" value="ABC_transporter-like_ATP-bd"/>
</dbReference>
<accession>A0A5N6MQ03</accession>
<evidence type="ECO:0000256" key="1">
    <source>
        <dbReference type="ARBA" id="ARBA00022448"/>
    </source>
</evidence>
<keyword evidence="2" id="KW-0547">Nucleotide-binding</keyword>
<dbReference type="AlphaFoldDB" id="A0A5N6MQ03"/>
<dbReference type="PANTHER" id="PTHR43553">
    <property type="entry name" value="HEAVY METAL TRANSPORTER"/>
    <property type="match status" value="1"/>
</dbReference>
<dbReference type="GO" id="GO:0016887">
    <property type="term" value="F:ATP hydrolysis activity"/>
    <property type="evidence" value="ECO:0007669"/>
    <property type="project" value="InterPro"/>
</dbReference>
<proteinExistence type="predicted"/>
<evidence type="ECO:0000259" key="4">
    <source>
        <dbReference type="Pfam" id="PF00005"/>
    </source>
</evidence>
<dbReference type="OrthoDB" id="10255969at2759"/>
<dbReference type="Proteomes" id="UP000326396">
    <property type="component" value="Linkage Group LG5"/>
</dbReference>
<dbReference type="PANTHER" id="PTHR43553:SF1">
    <property type="entry name" value="ABC TRANSPORTER I FAMILY MEMBER 11, CHLOROPLASTIC"/>
    <property type="match status" value="1"/>
</dbReference>
<protein>
    <recommendedName>
        <fullName evidence="4">ABC transporter domain-containing protein</fullName>
    </recommendedName>
</protein>
<dbReference type="InterPro" id="IPR050095">
    <property type="entry name" value="ECF_ABC_transporter_ATP-bd"/>
</dbReference>
<dbReference type="Pfam" id="PF00005">
    <property type="entry name" value="ABC_tran"/>
    <property type="match status" value="1"/>
</dbReference>
<dbReference type="GO" id="GO:0005524">
    <property type="term" value="F:ATP binding"/>
    <property type="evidence" value="ECO:0007669"/>
    <property type="project" value="UniProtKB-KW"/>
</dbReference>